<feature type="non-terminal residue" evidence="1">
    <location>
        <position position="97"/>
    </location>
</feature>
<dbReference type="AlphaFoldDB" id="A0A699XCN0"/>
<sequence>EMKVADFLTVGFTRHMSRKSLDACKPLDCSQSPMTAPGVLPLCSCDVCEGVRLSRMARMSRTMAALDSVALPVAISFTNQVRGSRRTCEAADSELRR</sequence>
<protein>
    <submittedName>
        <fullName evidence="1">Uncharacterized protein</fullName>
    </submittedName>
</protein>
<organism evidence="1">
    <name type="scientific">Tanacetum cinerariifolium</name>
    <name type="common">Dalmatian daisy</name>
    <name type="synonym">Chrysanthemum cinerariifolium</name>
    <dbReference type="NCBI Taxonomy" id="118510"/>
    <lineage>
        <taxon>Eukaryota</taxon>
        <taxon>Viridiplantae</taxon>
        <taxon>Streptophyta</taxon>
        <taxon>Embryophyta</taxon>
        <taxon>Tracheophyta</taxon>
        <taxon>Spermatophyta</taxon>
        <taxon>Magnoliopsida</taxon>
        <taxon>eudicotyledons</taxon>
        <taxon>Gunneridae</taxon>
        <taxon>Pentapetalae</taxon>
        <taxon>asterids</taxon>
        <taxon>campanulids</taxon>
        <taxon>Asterales</taxon>
        <taxon>Asteraceae</taxon>
        <taxon>Asteroideae</taxon>
        <taxon>Anthemideae</taxon>
        <taxon>Anthemidinae</taxon>
        <taxon>Tanacetum</taxon>
    </lineage>
</organism>
<name>A0A699XCN0_TANCI</name>
<proteinExistence type="predicted"/>
<dbReference type="EMBL" id="BKCJ011807351">
    <property type="protein sequence ID" value="GFD54561.1"/>
    <property type="molecule type" value="Genomic_DNA"/>
</dbReference>
<comment type="caution">
    <text evidence="1">The sequence shown here is derived from an EMBL/GenBank/DDBJ whole genome shotgun (WGS) entry which is preliminary data.</text>
</comment>
<reference evidence="1" key="1">
    <citation type="journal article" date="2019" name="Sci. Rep.">
        <title>Draft genome of Tanacetum cinerariifolium, the natural source of mosquito coil.</title>
        <authorList>
            <person name="Yamashiro T."/>
            <person name="Shiraishi A."/>
            <person name="Satake H."/>
            <person name="Nakayama K."/>
        </authorList>
    </citation>
    <scope>NUCLEOTIDE SEQUENCE</scope>
</reference>
<gene>
    <name evidence="1" type="ORF">Tci_926530</name>
</gene>
<accession>A0A699XCN0</accession>
<evidence type="ECO:0000313" key="1">
    <source>
        <dbReference type="EMBL" id="GFD54561.1"/>
    </source>
</evidence>
<feature type="non-terminal residue" evidence="1">
    <location>
        <position position="1"/>
    </location>
</feature>